<organism evidence="1 2">
    <name type="scientific">Flavobacterium laiguense</name>
    <dbReference type="NCBI Taxonomy" id="2169409"/>
    <lineage>
        <taxon>Bacteria</taxon>
        <taxon>Pseudomonadati</taxon>
        <taxon>Bacteroidota</taxon>
        <taxon>Flavobacteriia</taxon>
        <taxon>Flavobacteriales</taxon>
        <taxon>Flavobacteriaceae</taxon>
        <taxon>Flavobacterium</taxon>
    </lineage>
</organism>
<evidence type="ECO:0000313" key="1">
    <source>
        <dbReference type="EMBL" id="PWA08331.1"/>
    </source>
</evidence>
<name>A0A2U1JT41_9FLAO</name>
<dbReference type="EMBL" id="QCZH01000014">
    <property type="protein sequence ID" value="PWA08331.1"/>
    <property type="molecule type" value="Genomic_DNA"/>
</dbReference>
<dbReference type="AlphaFoldDB" id="A0A2U1JT41"/>
<dbReference type="Proteomes" id="UP000245618">
    <property type="component" value="Unassembled WGS sequence"/>
</dbReference>
<evidence type="ECO:0000313" key="2">
    <source>
        <dbReference type="Proteomes" id="UP000245618"/>
    </source>
</evidence>
<proteinExistence type="predicted"/>
<gene>
    <name evidence="1" type="ORF">DB891_12050</name>
</gene>
<sequence length="154" mass="17536">MKIINNSPKKTTMSDPTMPCPPECYPTIQVTQINTVPFTFGKNLEVHYPVAPLVSAKWYTNDDKHKTLKIRATLYIDSQNKVTPYVEPNPVVIKGSLQLYFDYNYREERPVSVNVWYIELDYPQNSAAPITSITSYLRDLDPETSRGTVTSVGD</sequence>
<keyword evidence="2" id="KW-1185">Reference proteome</keyword>
<accession>A0A2U1JT41</accession>
<comment type="caution">
    <text evidence="1">The sequence shown here is derived from an EMBL/GenBank/DDBJ whole genome shotgun (WGS) entry which is preliminary data.</text>
</comment>
<reference evidence="1 2" key="1">
    <citation type="submission" date="2018-04" db="EMBL/GenBank/DDBJ databases">
        <title>Flavobacterium sp. nov., isolated from glacier ice.</title>
        <authorList>
            <person name="Liu Q."/>
            <person name="Xin Y.-H."/>
        </authorList>
    </citation>
    <scope>NUCLEOTIDE SEQUENCE [LARGE SCALE GENOMIC DNA]</scope>
    <source>
        <strain evidence="1 2">LB2P30</strain>
    </source>
</reference>
<protein>
    <submittedName>
        <fullName evidence="1">Uncharacterized protein</fullName>
    </submittedName>
</protein>